<evidence type="ECO:0008006" key="3">
    <source>
        <dbReference type="Google" id="ProtNLM"/>
    </source>
</evidence>
<name>A0A1E8GIR8_9LACT</name>
<dbReference type="AlphaFoldDB" id="A0A1E8GIR8"/>
<accession>A0A1E8GIR8</accession>
<evidence type="ECO:0000313" key="2">
    <source>
        <dbReference type="Proteomes" id="UP000178622"/>
    </source>
</evidence>
<dbReference type="Gene3D" id="1.10.10.2910">
    <property type="match status" value="1"/>
</dbReference>
<gene>
    <name evidence="1" type="ORF">BG261_07725</name>
</gene>
<dbReference type="RefSeq" id="WP_070793174.1">
    <property type="nucleotide sequence ID" value="NZ_MKIR01000026.1"/>
</dbReference>
<organism evidence="1 2">
    <name type="scientific">Floricoccus tropicus</name>
    <dbReference type="NCBI Taxonomy" id="1859473"/>
    <lineage>
        <taxon>Bacteria</taxon>
        <taxon>Bacillati</taxon>
        <taxon>Bacillota</taxon>
        <taxon>Bacilli</taxon>
        <taxon>Lactobacillales</taxon>
        <taxon>Streptococcaceae</taxon>
        <taxon>Floricoccus</taxon>
    </lineage>
</organism>
<dbReference type="OrthoDB" id="2243168at2"/>
<comment type="caution">
    <text evidence="1">The sequence shown here is derived from an EMBL/GenBank/DDBJ whole genome shotgun (WGS) entry which is preliminary data.</text>
</comment>
<reference evidence="2" key="1">
    <citation type="submission" date="2016-09" db="EMBL/GenBank/DDBJ databases">
        <title>Draft genome sequence of a novel species of the family Streptococcaceae isolated from flowers.</title>
        <authorList>
            <person name="Chuah L.-O."/>
            <person name="Yap K.-P."/>
            <person name="Thong K.L."/>
            <person name="Liong M.T."/>
            <person name="Ahmad R."/>
            <person name="Rusul G."/>
        </authorList>
    </citation>
    <scope>NUCLEOTIDE SEQUENCE [LARGE SCALE GENOMIC DNA]</scope>
    <source>
        <strain evidence="2">DF1</strain>
    </source>
</reference>
<dbReference type="Proteomes" id="UP000178622">
    <property type="component" value="Unassembled WGS sequence"/>
</dbReference>
<dbReference type="EMBL" id="MKIR01000026">
    <property type="protein sequence ID" value="OFI48162.1"/>
    <property type="molecule type" value="Genomic_DNA"/>
</dbReference>
<sequence length="129" mass="15253">MDIKEKLKELGITIVYTYGIDAPGLYLPENSTIYINNNLIGVEVENAILHELGHYLNKHDLTSLSSSHLHFKQEAEADKYWINERVKEFLSLYENPPEYVDIYRFLNVYHIKNCYYDVAEELFKEYLTI</sequence>
<proteinExistence type="predicted"/>
<protein>
    <recommendedName>
        <fullName evidence="3">IrrE N-terminal-like domain-containing protein</fullName>
    </recommendedName>
</protein>
<keyword evidence="2" id="KW-1185">Reference proteome</keyword>
<evidence type="ECO:0000313" key="1">
    <source>
        <dbReference type="EMBL" id="OFI48162.1"/>
    </source>
</evidence>